<accession>A0ABY9DS80</accession>
<evidence type="ECO:0000313" key="2">
    <source>
        <dbReference type="Proteomes" id="UP001227230"/>
    </source>
</evidence>
<evidence type="ECO:0000313" key="1">
    <source>
        <dbReference type="EMBL" id="WKA10505.1"/>
    </source>
</evidence>
<reference evidence="1 2" key="1">
    <citation type="journal article" date="2023" name="Hortic Res">
        <title>The complete reference genome for grapevine (Vitis vinifera L.) genetics and breeding.</title>
        <authorList>
            <person name="Shi X."/>
            <person name="Cao S."/>
            <person name="Wang X."/>
            <person name="Huang S."/>
            <person name="Wang Y."/>
            <person name="Liu Z."/>
            <person name="Liu W."/>
            <person name="Leng X."/>
            <person name="Peng Y."/>
            <person name="Wang N."/>
            <person name="Wang Y."/>
            <person name="Ma Z."/>
            <person name="Xu X."/>
            <person name="Zhang F."/>
            <person name="Xue H."/>
            <person name="Zhong H."/>
            <person name="Wang Y."/>
            <person name="Zhang K."/>
            <person name="Velt A."/>
            <person name="Avia K."/>
            <person name="Holtgrawe D."/>
            <person name="Grimplet J."/>
            <person name="Matus J.T."/>
            <person name="Ware D."/>
            <person name="Wu X."/>
            <person name="Wang H."/>
            <person name="Liu C."/>
            <person name="Fang Y."/>
            <person name="Rustenholz C."/>
            <person name="Cheng Z."/>
            <person name="Xiao H."/>
            <person name="Zhou Y."/>
        </authorList>
    </citation>
    <scope>NUCLEOTIDE SEQUENCE [LARGE SCALE GENOMIC DNA]</scope>
    <source>
        <strain evidence="2">cv. Pinot noir / PN40024</strain>
        <tissue evidence="1">Leaf</tissue>
    </source>
</reference>
<dbReference type="Proteomes" id="UP001227230">
    <property type="component" value="Chromosome 18"/>
</dbReference>
<dbReference type="EMBL" id="CP126665">
    <property type="protein sequence ID" value="WKA10505.1"/>
    <property type="molecule type" value="Genomic_DNA"/>
</dbReference>
<keyword evidence="2" id="KW-1185">Reference proteome</keyword>
<protein>
    <submittedName>
        <fullName evidence="1">Uncharacterized protein</fullName>
    </submittedName>
</protein>
<sequence>MPMSGIVQWYGWAPEHCLVMSSNPTEATLPLAYSGCDAPVWHSSVVRSGTRALPCHEFESYRGHSAPGSFRL</sequence>
<proteinExistence type="predicted"/>
<name>A0ABY9DS80_VITVI</name>
<gene>
    <name evidence="1" type="ORF">VitviT2T_028071</name>
</gene>
<organism evidence="1 2">
    <name type="scientific">Vitis vinifera</name>
    <name type="common">Grape</name>
    <dbReference type="NCBI Taxonomy" id="29760"/>
    <lineage>
        <taxon>Eukaryota</taxon>
        <taxon>Viridiplantae</taxon>
        <taxon>Streptophyta</taxon>
        <taxon>Embryophyta</taxon>
        <taxon>Tracheophyta</taxon>
        <taxon>Spermatophyta</taxon>
        <taxon>Magnoliopsida</taxon>
        <taxon>eudicotyledons</taxon>
        <taxon>Gunneridae</taxon>
        <taxon>Pentapetalae</taxon>
        <taxon>rosids</taxon>
        <taxon>Vitales</taxon>
        <taxon>Vitaceae</taxon>
        <taxon>Viteae</taxon>
        <taxon>Vitis</taxon>
    </lineage>
</organism>